<feature type="non-terminal residue" evidence="2">
    <location>
        <position position="1"/>
    </location>
</feature>
<organism evidence="2">
    <name type="scientific">marine metagenome</name>
    <dbReference type="NCBI Taxonomy" id="408172"/>
    <lineage>
        <taxon>unclassified sequences</taxon>
        <taxon>metagenomes</taxon>
        <taxon>ecological metagenomes</taxon>
    </lineage>
</organism>
<feature type="compositionally biased region" description="Basic and acidic residues" evidence="1">
    <location>
        <begin position="42"/>
        <end position="55"/>
    </location>
</feature>
<dbReference type="EMBL" id="UINC01006531">
    <property type="protein sequence ID" value="SVA28094.1"/>
    <property type="molecule type" value="Genomic_DNA"/>
</dbReference>
<name>A0A381UJG1_9ZZZZ</name>
<accession>A0A381UJG1</accession>
<proteinExistence type="predicted"/>
<evidence type="ECO:0000256" key="1">
    <source>
        <dbReference type="SAM" id="MobiDB-lite"/>
    </source>
</evidence>
<reference evidence="2" key="1">
    <citation type="submission" date="2018-05" db="EMBL/GenBank/DDBJ databases">
        <authorList>
            <person name="Lanie J.A."/>
            <person name="Ng W.-L."/>
            <person name="Kazmierczak K.M."/>
            <person name="Andrzejewski T.M."/>
            <person name="Davidsen T.M."/>
            <person name="Wayne K.J."/>
            <person name="Tettelin H."/>
            <person name="Glass J.I."/>
            <person name="Rusch D."/>
            <person name="Podicherti R."/>
            <person name="Tsui H.-C.T."/>
            <person name="Winkler M.E."/>
        </authorList>
    </citation>
    <scope>NUCLEOTIDE SEQUENCE</scope>
</reference>
<evidence type="ECO:0000313" key="2">
    <source>
        <dbReference type="EMBL" id="SVA28094.1"/>
    </source>
</evidence>
<feature type="non-terminal residue" evidence="2">
    <location>
        <position position="55"/>
    </location>
</feature>
<gene>
    <name evidence="2" type="ORF">METZ01_LOCUS80948</name>
</gene>
<protein>
    <submittedName>
        <fullName evidence="2">Uncharacterized protein</fullName>
    </submittedName>
</protein>
<dbReference type="AlphaFoldDB" id="A0A381UJG1"/>
<feature type="region of interest" description="Disordered" evidence="1">
    <location>
        <begin position="1"/>
        <end position="55"/>
    </location>
</feature>
<sequence>LLDRHAPGAHVPARPLGPIRRWSRRGPPDADRPAHYQGVLRQRLDRRRDRRVADL</sequence>